<accession>A0A061RX63</accession>
<dbReference type="PANTHER" id="PTHR45982:SF1">
    <property type="entry name" value="REGULATOR OF CHROMOSOME CONDENSATION"/>
    <property type="match status" value="1"/>
</dbReference>
<dbReference type="AlphaFoldDB" id="A0A061RX63"/>
<dbReference type="PANTHER" id="PTHR45982">
    <property type="entry name" value="REGULATOR OF CHROMOSOME CONDENSATION"/>
    <property type="match status" value="1"/>
</dbReference>
<protein>
    <submittedName>
        <fullName evidence="1">Uncharacterized protein</fullName>
    </submittedName>
</protein>
<evidence type="ECO:0000313" key="1">
    <source>
        <dbReference type="EMBL" id="JAC75364.1"/>
    </source>
</evidence>
<dbReference type="SUPFAM" id="SSF50985">
    <property type="entry name" value="RCC1/BLIP-II"/>
    <property type="match status" value="1"/>
</dbReference>
<dbReference type="InterPro" id="IPR051553">
    <property type="entry name" value="Ran_GTPase-activating"/>
</dbReference>
<proteinExistence type="predicted"/>
<name>A0A061RX63_9CHLO</name>
<reference evidence="1" key="1">
    <citation type="submission" date="2014-05" db="EMBL/GenBank/DDBJ databases">
        <title>The transcriptome of the halophilic microalga Tetraselmis sp. GSL018 isolated from the Great Salt Lake, Utah.</title>
        <authorList>
            <person name="Jinkerson R.E."/>
            <person name="D'Adamo S."/>
            <person name="Posewitz M.C."/>
        </authorList>
    </citation>
    <scope>NUCLEOTIDE SEQUENCE</scope>
    <source>
        <strain evidence="1">GSL018</strain>
    </source>
</reference>
<dbReference type="Gene3D" id="2.130.10.30">
    <property type="entry name" value="Regulator of chromosome condensation 1/beta-lactamase-inhibitor protein II"/>
    <property type="match status" value="1"/>
</dbReference>
<sequence>MEIDDPLSHIIADSGGALKVASGGTFCTALTSSGQVVVWGRYPRPQPDVTSLRLANPHTTQYNHQPHVHKMQAVDKSKSCEVLVLGDLPPMKFLASGHEHVLMSDGETVWGFGRWTDELGRVVETTMPQRPKEVMRLSDKNVISLHCGHQSSGVVFDDGSVWMWGHVANPATVLLSCDNSGTSHTRSLPSDWSWAGFGAAVPTRVLGLENVQSLALG</sequence>
<feature type="non-terminal residue" evidence="1">
    <location>
        <position position="217"/>
    </location>
</feature>
<organism evidence="1">
    <name type="scientific">Tetraselmis sp. GSL018</name>
    <dbReference type="NCBI Taxonomy" id="582737"/>
    <lineage>
        <taxon>Eukaryota</taxon>
        <taxon>Viridiplantae</taxon>
        <taxon>Chlorophyta</taxon>
        <taxon>core chlorophytes</taxon>
        <taxon>Chlorodendrophyceae</taxon>
        <taxon>Chlorodendrales</taxon>
        <taxon>Chlorodendraceae</taxon>
        <taxon>Tetraselmis</taxon>
    </lineage>
</organism>
<gene>
    <name evidence="1" type="ORF">TSPGSL018_23314</name>
</gene>
<dbReference type="InterPro" id="IPR009091">
    <property type="entry name" value="RCC1/BLIP-II"/>
</dbReference>
<dbReference type="EMBL" id="GBEZ01010298">
    <property type="protein sequence ID" value="JAC75364.1"/>
    <property type="molecule type" value="Transcribed_RNA"/>
</dbReference>